<dbReference type="Gene3D" id="3.30.1690.10">
    <property type="entry name" value="TcpA-like pilin"/>
    <property type="match status" value="1"/>
</dbReference>
<organism evidence="3 4">
    <name type="scientific">Achromobacter insolitus</name>
    <dbReference type="NCBI Taxonomy" id="217204"/>
    <lineage>
        <taxon>Bacteria</taxon>
        <taxon>Pseudomonadati</taxon>
        <taxon>Pseudomonadota</taxon>
        <taxon>Betaproteobacteria</taxon>
        <taxon>Burkholderiales</taxon>
        <taxon>Alcaligenaceae</taxon>
        <taxon>Achromobacter</taxon>
    </lineage>
</organism>
<keyword evidence="1" id="KW-0472">Membrane</keyword>
<accession>A0A6S7FEY6</accession>
<dbReference type="InterPro" id="IPR014911">
    <property type="entry name" value="PilS_N"/>
</dbReference>
<name>A0A6S7FEY6_9BURK</name>
<dbReference type="AlphaFoldDB" id="A0A6S7FEY6"/>
<reference evidence="3 4" key="1">
    <citation type="submission" date="2020-04" db="EMBL/GenBank/DDBJ databases">
        <authorList>
            <person name="De Canck E."/>
        </authorList>
    </citation>
    <scope>NUCLEOTIDE SEQUENCE [LARGE SCALE GENOMIC DNA]</scope>
    <source>
        <strain evidence="3 4">LMG 6000</strain>
    </source>
</reference>
<dbReference type="SUPFAM" id="SSF54523">
    <property type="entry name" value="Pili subunits"/>
    <property type="match status" value="1"/>
</dbReference>
<evidence type="ECO:0000256" key="1">
    <source>
        <dbReference type="SAM" id="Phobius"/>
    </source>
</evidence>
<feature type="domain" description="Type 4 secretion system PilS N-terminal" evidence="2">
    <location>
        <begin position="121"/>
        <end position="209"/>
    </location>
</feature>
<keyword evidence="4" id="KW-1185">Reference proteome</keyword>
<dbReference type="RefSeq" id="WP_254604630.1">
    <property type="nucleotide sequence ID" value="NZ_CADILH010000015.1"/>
</dbReference>
<dbReference type="NCBIfam" id="TIGR02532">
    <property type="entry name" value="IV_pilin_GFxxxE"/>
    <property type="match status" value="1"/>
</dbReference>
<dbReference type="Proteomes" id="UP000494183">
    <property type="component" value="Unassembled WGS sequence"/>
</dbReference>
<dbReference type="Pfam" id="PF08805">
    <property type="entry name" value="PilS"/>
    <property type="match status" value="1"/>
</dbReference>
<sequence>MHDLQAFQFHAPLCRMPRQRGFSLMEVSIVTAIVLMIAIVGIPAIGSYVVENKVPKVGEELQRFIASMKTNAQGGGLTPYAGLDTGAMANALRESSVLTVEGFGSAARIAHGLGGSGVGGNGVVEVAAASFGSAGLGSAFSIKLTNVSQAACPSLASVLQRMSETISISGGGGLKVVKDAFATPSVPYRAAVAQAECRQGDVNTFVFVAK</sequence>
<evidence type="ECO:0000313" key="3">
    <source>
        <dbReference type="EMBL" id="CAB3939680.1"/>
    </source>
</evidence>
<evidence type="ECO:0000313" key="4">
    <source>
        <dbReference type="Proteomes" id="UP000494183"/>
    </source>
</evidence>
<feature type="transmembrane region" description="Helical" evidence="1">
    <location>
        <begin position="21"/>
        <end position="46"/>
    </location>
</feature>
<dbReference type="EMBL" id="CADILH010000015">
    <property type="protein sequence ID" value="CAB3939680.1"/>
    <property type="molecule type" value="Genomic_DNA"/>
</dbReference>
<protein>
    <recommendedName>
        <fullName evidence="2">Type 4 secretion system PilS N-terminal domain-containing protein</fullName>
    </recommendedName>
</protein>
<keyword evidence="1" id="KW-1133">Transmembrane helix</keyword>
<dbReference type="InterPro" id="IPR012902">
    <property type="entry name" value="N_methyl_site"/>
</dbReference>
<evidence type="ECO:0000259" key="2">
    <source>
        <dbReference type="Pfam" id="PF08805"/>
    </source>
</evidence>
<keyword evidence="1" id="KW-0812">Transmembrane</keyword>
<gene>
    <name evidence="3" type="ORF">LMG6000_06255</name>
</gene>
<proteinExistence type="predicted"/>
<dbReference type="InterPro" id="IPR045584">
    <property type="entry name" value="Pilin-like"/>
</dbReference>